<evidence type="ECO:0000259" key="11">
    <source>
        <dbReference type="Pfam" id="PF02518"/>
    </source>
</evidence>
<keyword evidence="10" id="KW-0472">Membrane</keyword>
<dbReference type="Pfam" id="PF02518">
    <property type="entry name" value="HATPase_c"/>
    <property type="match status" value="1"/>
</dbReference>
<protein>
    <recommendedName>
        <fullName evidence="2">histidine kinase</fullName>
        <ecNumber evidence="2">2.7.13.3</ecNumber>
    </recommendedName>
</protein>
<evidence type="ECO:0000313" key="13">
    <source>
        <dbReference type="EMBL" id="MBD7919978.1"/>
    </source>
</evidence>
<dbReference type="InterPro" id="IPR050482">
    <property type="entry name" value="Sensor_HK_TwoCompSys"/>
</dbReference>
<keyword evidence="8" id="KW-0902">Two-component regulatory system</keyword>
<dbReference type="RefSeq" id="WP_191784627.1">
    <property type="nucleotide sequence ID" value="NZ_JACSQV010000018.1"/>
</dbReference>
<keyword evidence="10" id="KW-0812">Transmembrane</keyword>
<dbReference type="PANTHER" id="PTHR24421:SF10">
    <property type="entry name" value="NITRATE_NITRITE SENSOR PROTEIN NARQ"/>
    <property type="match status" value="1"/>
</dbReference>
<feature type="transmembrane region" description="Helical" evidence="10">
    <location>
        <begin position="30"/>
        <end position="50"/>
    </location>
</feature>
<dbReference type="SUPFAM" id="SSF55874">
    <property type="entry name" value="ATPase domain of HSP90 chaperone/DNA topoisomerase II/histidine kinase"/>
    <property type="match status" value="1"/>
</dbReference>
<name>A0ABR8QHS0_9CELL</name>
<reference evidence="13 14" key="1">
    <citation type="submission" date="2020-08" db="EMBL/GenBank/DDBJ databases">
        <title>A Genomic Blueprint of the Chicken Gut Microbiome.</title>
        <authorList>
            <person name="Gilroy R."/>
            <person name="Ravi A."/>
            <person name="Getino M."/>
            <person name="Pursley I."/>
            <person name="Horton D.L."/>
            <person name="Alikhan N.-F."/>
            <person name="Baker D."/>
            <person name="Gharbi K."/>
            <person name="Hall N."/>
            <person name="Watson M."/>
            <person name="Adriaenssens E.M."/>
            <person name="Foster-Nyarko E."/>
            <person name="Jarju S."/>
            <person name="Secka A."/>
            <person name="Antonio M."/>
            <person name="Oren A."/>
            <person name="Chaudhuri R."/>
            <person name="La Ragione R.M."/>
            <person name="Hildebrand F."/>
            <person name="Pallen M.J."/>
        </authorList>
    </citation>
    <scope>NUCLEOTIDE SEQUENCE [LARGE SCALE GENOMIC DNA]</scope>
    <source>
        <strain evidence="13 14">Sa3CUA2</strain>
    </source>
</reference>
<sequence>METARADVPEAWWAQRLSRLGVRDPLARDVLLSVVVAVLMLGVTLGTVAIAPDQDAPSALAPVVLVVVAQAATIALRRVRLPLAVAGAVLAQVALVALAPEMSLRTLAPFVVAATLGTTLPAGRALRWAAAVAGVEAAATAVTVALTGASAEAALSHALSAAVVWVVSALVGTYVATRREHLRLVQERAADLERERDTRIRAAVADERARLARELHDVAAHHLSGMVVQAAAVERLVARDPDAARAGAVWLRDQGRETLDNLRQVVGLLRGDDATDGTAPLPGLAALGTLVAGARDLGDTVEVAEVGAGAPLPPLTDVSLYRVAQQALTNARQHAPGAPVRVRVERTPGAVALDVVNAAPVRSARPVRGAHGGAGLAVMRERAALVGGTLDAGPTGDGGWRVTLRVPVDDGPTGAVPAHDAGQDDERLDDERVDA</sequence>
<dbReference type="InterPro" id="IPR036890">
    <property type="entry name" value="HATPase_C_sf"/>
</dbReference>
<feature type="transmembrane region" description="Helical" evidence="10">
    <location>
        <begin position="56"/>
        <end position="76"/>
    </location>
</feature>
<dbReference type="CDD" id="cd16917">
    <property type="entry name" value="HATPase_UhpB-NarQ-NarX-like"/>
    <property type="match status" value="1"/>
</dbReference>
<dbReference type="GO" id="GO:0016301">
    <property type="term" value="F:kinase activity"/>
    <property type="evidence" value="ECO:0007669"/>
    <property type="project" value="UniProtKB-KW"/>
</dbReference>
<feature type="transmembrane region" description="Helical" evidence="10">
    <location>
        <begin position="155"/>
        <end position="176"/>
    </location>
</feature>
<dbReference type="Gene3D" id="1.20.5.1930">
    <property type="match status" value="1"/>
</dbReference>
<proteinExistence type="predicted"/>
<dbReference type="PANTHER" id="PTHR24421">
    <property type="entry name" value="NITRATE/NITRITE SENSOR PROTEIN NARX-RELATED"/>
    <property type="match status" value="1"/>
</dbReference>
<keyword evidence="5" id="KW-0547">Nucleotide-binding</keyword>
<evidence type="ECO:0000256" key="3">
    <source>
        <dbReference type="ARBA" id="ARBA00022553"/>
    </source>
</evidence>
<feature type="compositionally biased region" description="Acidic residues" evidence="9">
    <location>
        <begin position="426"/>
        <end position="435"/>
    </location>
</feature>
<evidence type="ECO:0000256" key="9">
    <source>
        <dbReference type="SAM" id="MobiDB-lite"/>
    </source>
</evidence>
<evidence type="ECO:0000313" key="14">
    <source>
        <dbReference type="Proteomes" id="UP000604241"/>
    </source>
</evidence>
<evidence type="ECO:0000256" key="7">
    <source>
        <dbReference type="ARBA" id="ARBA00022840"/>
    </source>
</evidence>
<feature type="region of interest" description="Disordered" evidence="9">
    <location>
        <begin position="409"/>
        <end position="435"/>
    </location>
</feature>
<evidence type="ECO:0000256" key="2">
    <source>
        <dbReference type="ARBA" id="ARBA00012438"/>
    </source>
</evidence>
<keyword evidence="14" id="KW-1185">Reference proteome</keyword>
<dbReference type="InterPro" id="IPR011712">
    <property type="entry name" value="Sig_transdc_His_kin_sub3_dim/P"/>
</dbReference>
<feature type="domain" description="Signal transduction histidine kinase subgroup 3 dimerisation and phosphoacceptor" evidence="12">
    <location>
        <begin position="207"/>
        <end position="272"/>
    </location>
</feature>
<keyword evidence="3" id="KW-0597">Phosphoprotein</keyword>
<dbReference type="EC" id="2.7.13.3" evidence="2"/>
<accession>A0ABR8QHS0</accession>
<evidence type="ECO:0000256" key="8">
    <source>
        <dbReference type="ARBA" id="ARBA00023012"/>
    </source>
</evidence>
<organism evidence="13 14">
    <name type="scientific">Cellulomonas avistercoris</name>
    <dbReference type="NCBI Taxonomy" id="2762242"/>
    <lineage>
        <taxon>Bacteria</taxon>
        <taxon>Bacillati</taxon>
        <taxon>Actinomycetota</taxon>
        <taxon>Actinomycetes</taxon>
        <taxon>Micrococcales</taxon>
        <taxon>Cellulomonadaceae</taxon>
        <taxon>Cellulomonas</taxon>
    </lineage>
</organism>
<gene>
    <name evidence="13" type="ORF">H9657_17035</name>
</gene>
<dbReference type="Proteomes" id="UP000604241">
    <property type="component" value="Unassembled WGS sequence"/>
</dbReference>
<keyword evidence="6 13" id="KW-0418">Kinase</keyword>
<dbReference type="Gene3D" id="3.30.565.10">
    <property type="entry name" value="Histidine kinase-like ATPase, C-terminal domain"/>
    <property type="match status" value="1"/>
</dbReference>
<evidence type="ECO:0000256" key="6">
    <source>
        <dbReference type="ARBA" id="ARBA00022777"/>
    </source>
</evidence>
<evidence type="ECO:0000256" key="10">
    <source>
        <dbReference type="SAM" id="Phobius"/>
    </source>
</evidence>
<keyword evidence="10" id="KW-1133">Transmembrane helix</keyword>
<feature type="transmembrane region" description="Helical" evidence="10">
    <location>
        <begin position="130"/>
        <end position="149"/>
    </location>
</feature>
<evidence type="ECO:0000256" key="5">
    <source>
        <dbReference type="ARBA" id="ARBA00022741"/>
    </source>
</evidence>
<dbReference type="EMBL" id="JACSQV010000018">
    <property type="protein sequence ID" value="MBD7919978.1"/>
    <property type="molecule type" value="Genomic_DNA"/>
</dbReference>
<comment type="catalytic activity">
    <reaction evidence="1">
        <text>ATP + protein L-histidine = ADP + protein N-phospho-L-histidine.</text>
        <dbReference type="EC" id="2.7.13.3"/>
    </reaction>
</comment>
<evidence type="ECO:0000256" key="1">
    <source>
        <dbReference type="ARBA" id="ARBA00000085"/>
    </source>
</evidence>
<evidence type="ECO:0000256" key="4">
    <source>
        <dbReference type="ARBA" id="ARBA00022679"/>
    </source>
</evidence>
<evidence type="ECO:0000259" key="12">
    <source>
        <dbReference type="Pfam" id="PF07730"/>
    </source>
</evidence>
<keyword evidence="4" id="KW-0808">Transferase</keyword>
<comment type="caution">
    <text evidence="13">The sequence shown here is derived from an EMBL/GenBank/DDBJ whole genome shotgun (WGS) entry which is preliminary data.</text>
</comment>
<feature type="transmembrane region" description="Helical" evidence="10">
    <location>
        <begin position="83"/>
        <end position="100"/>
    </location>
</feature>
<keyword evidence="7" id="KW-0067">ATP-binding</keyword>
<feature type="domain" description="Histidine kinase/HSP90-like ATPase" evidence="11">
    <location>
        <begin position="319"/>
        <end position="409"/>
    </location>
</feature>
<dbReference type="Pfam" id="PF07730">
    <property type="entry name" value="HisKA_3"/>
    <property type="match status" value="1"/>
</dbReference>
<dbReference type="InterPro" id="IPR003594">
    <property type="entry name" value="HATPase_dom"/>
</dbReference>